<evidence type="ECO:0000313" key="1">
    <source>
        <dbReference type="EMBL" id="QYJ68193.1"/>
    </source>
</evidence>
<dbReference type="InterPro" id="IPR036280">
    <property type="entry name" value="Multihaem_cyt_sf"/>
</dbReference>
<reference evidence="1 2" key="1">
    <citation type="submission" date="2021-07" db="EMBL/GenBank/DDBJ databases">
        <title>Flavobacterium WSW3-B6 sp.nov, isolated from seaweed.</title>
        <authorList>
            <person name="Muhammad N."/>
            <person name="Ho H."/>
            <person name="Lee Y.-J."/>
            <person name="Nguyen T."/>
            <person name="Ho J."/>
            <person name="Kim S.-G."/>
        </authorList>
    </citation>
    <scope>NUCLEOTIDE SEQUENCE [LARGE SCALE GENOMIC DNA]</scope>
    <source>
        <strain evidence="1 2">WSW3-B6</strain>
    </source>
</reference>
<dbReference type="EMBL" id="CP080429">
    <property type="protein sequence ID" value="QYJ68193.1"/>
    <property type="molecule type" value="Genomic_DNA"/>
</dbReference>
<evidence type="ECO:0000313" key="2">
    <source>
        <dbReference type="Proteomes" id="UP000825381"/>
    </source>
</evidence>
<dbReference type="SUPFAM" id="SSF48695">
    <property type="entry name" value="Multiheme cytochromes"/>
    <property type="match status" value="1"/>
</dbReference>
<keyword evidence="2" id="KW-1185">Reference proteome</keyword>
<proteinExistence type="predicted"/>
<dbReference type="Proteomes" id="UP000825381">
    <property type="component" value="Chromosome"/>
</dbReference>
<evidence type="ECO:0008006" key="3">
    <source>
        <dbReference type="Google" id="ProtNLM"/>
    </source>
</evidence>
<sequence>MKSTLLKIALTYIVVFGLYSCGTDDSDDYTPIAEKESPVVLNLEAVPYTNLSEYNFFEGELKNLEPVYKVLPYDINSSLFTDYALKKRFIWMPKNTTATYTTDGHIPTFPVGTALIKNFYYNTVLPDNSTKVMETRIMIKKAEGWIFAEYVWNEEQTDAVLTTERHVINISWNQNGTTMSTGYTTPSTIDCAECHTLNDNHTPIGVKPQNLNKTYPYANGSQNQLDKWIAEGYLNSKPNTINTTIDWTDTTQPLELRVRSYLDINCAHCHSAGTSCDYTPMELSFQASDVAENLGICVQPIDFAIRGQDYIVAGQDVNESLMHYRMSTVVRSEMMPNLGRTVVDEQAILLVEDWINSLETTCP</sequence>
<gene>
    <name evidence="1" type="ORF">K1I41_11795</name>
</gene>
<name>A0ABX8V5S8_9FLAO</name>
<organism evidence="1 2">
    <name type="scientific">Flavobacterium litorale</name>
    <dbReference type="NCBI Taxonomy" id="2856519"/>
    <lineage>
        <taxon>Bacteria</taxon>
        <taxon>Pseudomonadati</taxon>
        <taxon>Bacteroidota</taxon>
        <taxon>Flavobacteriia</taxon>
        <taxon>Flavobacteriales</taxon>
        <taxon>Flavobacteriaceae</taxon>
        <taxon>Flavobacterium</taxon>
    </lineage>
</organism>
<dbReference type="PROSITE" id="PS51257">
    <property type="entry name" value="PROKAR_LIPOPROTEIN"/>
    <property type="match status" value="1"/>
</dbReference>
<dbReference type="RefSeq" id="WP_220640537.1">
    <property type="nucleotide sequence ID" value="NZ_CP080429.1"/>
</dbReference>
<accession>A0ABX8V5S8</accession>
<protein>
    <recommendedName>
        <fullName evidence="3">Repeat protein (TIGR03806 family)</fullName>
    </recommendedName>
</protein>